<dbReference type="InterPro" id="IPR055411">
    <property type="entry name" value="LRR_FXL15/At3g58940/PEG3-like"/>
</dbReference>
<protein>
    <recommendedName>
        <fullName evidence="1">F-box/LRR-repeat protein 15/At3g58940/PEG3-like LRR domain-containing protein</fullName>
    </recommendedName>
</protein>
<name>A0A803P782_CANSA</name>
<keyword evidence="3" id="KW-1185">Reference proteome</keyword>
<sequence>MNFIRDSAITSFKLHMRYTYEISKVSRLDKWLAFIAEMKVKEIGLCVNRTVINNIGFHYYSLPKTLAVNAKYLTILKLSFVELDSSSSFSFPSLKTLSLARVRLGDNVVEKILMGSSSLESLDLHLCCLASDPQLRINIQHSLSLKFLYINLTKDLVELIELINLESLILVDVSFHKLMQGN</sequence>
<reference evidence="2" key="2">
    <citation type="submission" date="2021-03" db="UniProtKB">
        <authorList>
            <consortium name="EnsemblPlants"/>
        </authorList>
    </citation>
    <scope>IDENTIFICATION</scope>
</reference>
<dbReference type="InterPro" id="IPR050232">
    <property type="entry name" value="FBL13/AtMIF1-like"/>
</dbReference>
<dbReference type="Gramene" id="evm.model.03.193">
    <property type="protein sequence ID" value="cds.evm.model.03.193"/>
    <property type="gene ID" value="evm.TU.03.193"/>
</dbReference>
<evidence type="ECO:0000313" key="2">
    <source>
        <dbReference type="EnsemblPlants" id="cds.evm.model.03.193"/>
    </source>
</evidence>
<dbReference type="Proteomes" id="UP000596661">
    <property type="component" value="Chromosome 3"/>
</dbReference>
<dbReference type="AlphaFoldDB" id="A0A803P782"/>
<accession>A0A803P782</accession>
<evidence type="ECO:0000259" key="1">
    <source>
        <dbReference type="Pfam" id="PF24758"/>
    </source>
</evidence>
<feature type="domain" description="F-box/LRR-repeat protein 15/At3g58940/PEG3-like LRR" evidence="1">
    <location>
        <begin position="28"/>
        <end position="173"/>
    </location>
</feature>
<dbReference type="EMBL" id="UZAU01000246">
    <property type="status" value="NOT_ANNOTATED_CDS"/>
    <property type="molecule type" value="Genomic_DNA"/>
</dbReference>
<evidence type="ECO:0000313" key="3">
    <source>
        <dbReference type="Proteomes" id="UP000596661"/>
    </source>
</evidence>
<dbReference type="EnsemblPlants" id="evm.model.03.193">
    <property type="protein sequence ID" value="cds.evm.model.03.193"/>
    <property type="gene ID" value="evm.TU.03.193"/>
</dbReference>
<dbReference type="Pfam" id="PF24758">
    <property type="entry name" value="LRR_At5g56370"/>
    <property type="match status" value="1"/>
</dbReference>
<dbReference type="Gene3D" id="3.80.10.10">
    <property type="entry name" value="Ribonuclease Inhibitor"/>
    <property type="match status" value="1"/>
</dbReference>
<proteinExistence type="predicted"/>
<dbReference type="PANTHER" id="PTHR31900">
    <property type="entry name" value="F-BOX/RNI SUPERFAMILY PROTEIN-RELATED"/>
    <property type="match status" value="1"/>
</dbReference>
<dbReference type="SUPFAM" id="SSF52058">
    <property type="entry name" value="L domain-like"/>
    <property type="match status" value="1"/>
</dbReference>
<dbReference type="InterPro" id="IPR032675">
    <property type="entry name" value="LRR_dom_sf"/>
</dbReference>
<organism evidence="2 3">
    <name type="scientific">Cannabis sativa</name>
    <name type="common">Hemp</name>
    <name type="synonym">Marijuana</name>
    <dbReference type="NCBI Taxonomy" id="3483"/>
    <lineage>
        <taxon>Eukaryota</taxon>
        <taxon>Viridiplantae</taxon>
        <taxon>Streptophyta</taxon>
        <taxon>Embryophyta</taxon>
        <taxon>Tracheophyta</taxon>
        <taxon>Spermatophyta</taxon>
        <taxon>Magnoliopsida</taxon>
        <taxon>eudicotyledons</taxon>
        <taxon>Gunneridae</taxon>
        <taxon>Pentapetalae</taxon>
        <taxon>rosids</taxon>
        <taxon>fabids</taxon>
        <taxon>Rosales</taxon>
        <taxon>Cannabaceae</taxon>
        <taxon>Cannabis</taxon>
    </lineage>
</organism>
<reference evidence="2" key="1">
    <citation type="submission" date="2018-11" db="EMBL/GenBank/DDBJ databases">
        <authorList>
            <person name="Grassa J C."/>
        </authorList>
    </citation>
    <scope>NUCLEOTIDE SEQUENCE [LARGE SCALE GENOMIC DNA]</scope>
</reference>
<dbReference type="PANTHER" id="PTHR31900:SF27">
    <property type="entry name" value="FBD DOMAIN-CONTAINING PROTEIN"/>
    <property type="match status" value="1"/>
</dbReference>